<organism evidence="9">
    <name type="scientific">Scylla olivacea</name>
    <name type="common">Orange mud crab</name>
    <name type="synonym">Cancer olivacea</name>
    <dbReference type="NCBI Taxonomy" id="85551"/>
    <lineage>
        <taxon>Eukaryota</taxon>
        <taxon>Metazoa</taxon>
        <taxon>Ecdysozoa</taxon>
        <taxon>Arthropoda</taxon>
        <taxon>Crustacea</taxon>
        <taxon>Multicrustacea</taxon>
        <taxon>Malacostraca</taxon>
        <taxon>Eumalacostraca</taxon>
        <taxon>Eucarida</taxon>
        <taxon>Decapoda</taxon>
        <taxon>Pleocyemata</taxon>
        <taxon>Brachyura</taxon>
        <taxon>Eubrachyura</taxon>
        <taxon>Portunoidea</taxon>
        <taxon>Portunidae</taxon>
        <taxon>Portuninae</taxon>
        <taxon>Scylla</taxon>
    </lineage>
</organism>
<dbReference type="PROSITE" id="PS50216">
    <property type="entry name" value="DHHC"/>
    <property type="match status" value="1"/>
</dbReference>
<sequence>MGKSKTIVPQNSTDRTLFAFMVVGIPFGVVWLGGVIMPHYHHTVDSTVVMHIVSAIFILYNIIHNMLLVIKVDASGRTSYLPSVLKPGWRYCAICQVNYPPRSYHCHACDECILKRDHHCKFTGCCIGYHNHRYFLVGVFYIFLGALYGTCYQWDYVYSTINLPLVYFFLTLIAPHFALLFGVINLWGVLVAVLHTLGLCTLLMTFYLLVMQMRAICRGQTQYEMKCNINDYNLSLKQNVIDVLGKRWKIAWMSPFINSPLRGDGTVFRKANDYEPPKDI</sequence>
<dbReference type="GO" id="GO:0019706">
    <property type="term" value="F:protein-cysteine S-palmitoyltransferase activity"/>
    <property type="evidence" value="ECO:0007669"/>
    <property type="project" value="UniProtKB-EC"/>
</dbReference>
<feature type="domain" description="Palmitoyltransferase DHHC" evidence="8">
    <location>
        <begin position="89"/>
        <end position="225"/>
    </location>
</feature>
<name>A0A0P4WBI1_SCYOL</name>
<dbReference type="InterPro" id="IPR039859">
    <property type="entry name" value="PFA4/ZDH16/20/ERF2-like"/>
</dbReference>
<dbReference type="AlphaFoldDB" id="A0A0P4WBI1"/>
<feature type="transmembrane region" description="Helical" evidence="7">
    <location>
        <begin position="17"/>
        <end position="36"/>
    </location>
</feature>
<feature type="transmembrane region" description="Helical" evidence="7">
    <location>
        <begin position="48"/>
        <end position="70"/>
    </location>
</feature>
<dbReference type="EC" id="2.3.1.225" evidence="7"/>
<feature type="transmembrane region" description="Helical" evidence="7">
    <location>
        <begin position="164"/>
        <end position="184"/>
    </location>
</feature>
<feature type="transmembrane region" description="Helical" evidence="7">
    <location>
        <begin position="190"/>
        <end position="210"/>
    </location>
</feature>
<comment type="catalytic activity">
    <reaction evidence="7">
        <text>L-cysteinyl-[protein] + hexadecanoyl-CoA = S-hexadecanoyl-L-cysteinyl-[protein] + CoA</text>
        <dbReference type="Rhea" id="RHEA:36683"/>
        <dbReference type="Rhea" id="RHEA-COMP:10131"/>
        <dbReference type="Rhea" id="RHEA-COMP:11032"/>
        <dbReference type="ChEBI" id="CHEBI:29950"/>
        <dbReference type="ChEBI" id="CHEBI:57287"/>
        <dbReference type="ChEBI" id="CHEBI:57379"/>
        <dbReference type="ChEBI" id="CHEBI:74151"/>
        <dbReference type="EC" id="2.3.1.225"/>
    </reaction>
</comment>
<comment type="subcellular location">
    <subcellularLocation>
        <location evidence="1">Membrane</location>
        <topology evidence="1">Multi-pass membrane protein</topology>
    </subcellularLocation>
</comment>
<evidence type="ECO:0000313" key="9">
    <source>
        <dbReference type="EMBL" id="JAI65903.1"/>
    </source>
</evidence>
<accession>A0A0P4WBI1</accession>
<evidence type="ECO:0000259" key="8">
    <source>
        <dbReference type="Pfam" id="PF01529"/>
    </source>
</evidence>
<evidence type="ECO:0000256" key="1">
    <source>
        <dbReference type="ARBA" id="ARBA00004141"/>
    </source>
</evidence>
<keyword evidence="2 7" id="KW-0808">Transferase</keyword>
<evidence type="ECO:0000256" key="7">
    <source>
        <dbReference type="RuleBase" id="RU079119"/>
    </source>
</evidence>
<dbReference type="EMBL" id="GDRN01055882">
    <property type="protein sequence ID" value="JAI65903.1"/>
    <property type="molecule type" value="Transcribed_RNA"/>
</dbReference>
<comment type="domain">
    <text evidence="7">The DHHC domain is required for palmitoyltransferase activity.</text>
</comment>
<evidence type="ECO:0000256" key="6">
    <source>
        <dbReference type="ARBA" id="ARBA00023315"/>
    </source>
</evidence>
<dbReference type="GO" id="GO:0016020">
    <property type="term" value="C:membrane"/>
    <property type="evidence" value="ECO:0007669"/>
    <property type="project" value="UniProtKB-SubCell"/>
</dbReference>
<reference evidence="9" key="1">
    <citation type="submission" date="2015-09" db="EMBL/GenBank/DDBJ databases">
        <title>Scylla olivacea transcriptome.</title>
        <authorList>
            <person name="Ikhwanuddin M."/>
        </authorList>
    </citation>
    <scope>NUCLEOTIDE SEQUENCE</scope>
</reference>
<comment type="similarity">
    <text evidence="7">Belongs to the DHHC palmitoyltransferase family.</text>
</comment>
<evidence type="ECO:0000256" key="5">
    <source>
        <dbReference type="ARBA" id="ARBA00023136"/>
    </source>
</evidence>
<evidence type="ECO:0000256" key="3">
    <source>
        <dbReference type="ARBA" id="ARBA00022692"/>
    </source>
</evidence>
<feature type="transmembrane region" description="Helical" evidence="7">
    <location>
        <begin position="134"/>
        <end position="152"/>
    </location>
</feature>
<protein>
    <recommendedName>
        <fullName evidence="7">Palmitoyltransferase</fullName>
        <ecNumber evidence="7">2.3.1.225</ecNumber>
    </recommendedName>
</protein>
<dbReference type="Pfam" id="PF01529">
    <property type="entry name" value="DHHC"/>
    <property type="match status" value="1"/>
</dbReference>
<keyword evidence="4 7" id="KW-1133">Transmembrane helix</keyword>
<evidence type="ECO:0000256" key="4">
    <source>
        <dbReference type="ARBA" id="ARBA00022989"/>
    </source>
</evidence>
<keyword evidence="6 7" id="KW-0012">Acyltransferase</keyword>
<keyword evidence="5 7" id="KW-0472">Membrane</keyword>
<evidence type="ECO:0000256" key="2">
    <source>
        <dbReference type="ARBA" id="ARBA00022679"/>
    </source>
</evidence>
<keyword evidence="3 7" id="KW-0812">Transmembrane</keyword>
<proteinExistence type="inferred from homology"/>
<dbReference type="InterPro" id="IPR001594">
    <property type="entry name" value="Palmitoyltrfase_DHHC"/>
</dbReference>
<dbReference type="PANTHER" id="PTHR12246">
    <property type="entry name" value="PALMITOYLTRANSFERASE ZDHHC16"/>
    <property type="match status" value="1"/>
</dbReference>